<evidence type="ECO:0000313" key="3">
    <source>
        <dbReference type="EnsemblFungi" id="PTTG_04193-t43_1-p1"/>
    </source>
</evidence>
<dbReference type="AlphaFoldDB" id="A0A180G288"/>
<dbReference type="OrthoDB" id="2624269at2759"/>
<feature type="region of interest" description="Disordered" evidence="1">
    <location>
        <begin position="300"/>
        <end position="323"/>
    </location>
</feature>
<keyword evidence="4" id="KW-1185">Reference proteome</keyword>
<dbReference type="VEuPathDB" id="FungiDB:PTTG_04193"/>
<protein>
    <submittedName>
        <fullName evidence="2 3">Uncharacterized protein</fullName>
    </submittedName>
</protein>
<feature type="compositionally biased region" description="Basic residues" evidence="1">
    <location>
        <begin position="305"/>
        <end position="318"/>
    </location>
</feature>
<feature type="region of interest" description="Disordered" evidence="1">
    <location>
        <begin position="60"/>
        <end position="101"/>
    </location>
</feature>
<evidence type="ECO:0000256" key="1">
    <source>
        <dbReference type="SAM" id="MobiDB-lite"/>
    </source>
</evidence>
<feature type="non-terminal residue" evidence="2">
    <location>
        <position position="574"/>
    </location>
</feature>
<dbReference type="PANTHER" id="PTHR48147">
    <property type="entry name" value="PROTEIN CBG23787"/>
    <property type="match status" value="1"/>
</dbReference>
<dbReference type="PANTHER" id="PTHR48147:SF3">
    <property type="entry name" value="MYELIN TRANSCRIPTION FACTOR 1-LIKE PROTEIN"/>
    <property type="match status" value="1"/>
</dbReference>
<feature type="compositionally biased region" description="Basic residues" evidence="1">
    <location>
        <begin position="518"/>
        <end position="527"/>
    </location>
</feature>
<sequence>MHRTYYRLSDGRQCLMVGMIDLFTFVDMLERDWNAVMKGIPISYGANTGKNIGQTLGLGKKRKRSKYVNDGRPPDTTDDLVDGHKKKKSQGGRPPNLRNHNRNLWAAYPSYRASGESKKINRCWLAAGLESMYALFNPLWLCGISGKGKDIFTHLAHHFSCRSSGELNGGTSIRSTITRGQNHMFEVLNAKYPASFIPGTFCSADYFLEVALDPKLHQSPEYKKLFHLHEHRTFTCELKPDTLQLHPTRADRSFHVVAMKPQMFDSNRIPYSDVAQLVEKWQSTGLIGHPGLVCKACNEVEPSSKPKHKPKKPKKKAKNERDNSIEICHNPGVSQQSAHYIINCSKLTFDKNGPPLHINFHLEVSDVDDIPRRDSFMATTNWPFKLNILWSANISAEKGSLTAVWMHNDVENDGYAQQINRVPSSIAGAEQFTSWLLYSRAWTPSKEEYVNKSIQKIVDDNPDAVGDVPFREMKAILNISHSSTLIAHEGPAPNNSQSQTVHSETPAEHSASPEESKPKKRARRKNKMATIRESEESDVESDVAKILDPDKSFIANQTFEDKSFSVAKILDPDE</sequence>
<dbReference type="Proteomes" id="UP000005240">
    <property type="component" value="Unassembled WGS sequence"/>
</dbReference>
<feature type="compositionally biased region" description="Basic and acidic residues" evidence="1">
    <location>
        <begin position="505"/>
        <end position="517"/>
    </location>
</feature>
<accession>A0A180G288</accession>
<dbReference type="EMBL" id="ADAS02000865">
    <property type="protein sequence ID" value="OAV86720.1"/>
    <property type="molecule type" value="Genomic_DNA"/>
</dbReference>
<feature type="region of interest" description="Disordered" evidence="1">
    <location>
        <begin position="486"/>
        <end position="542"/>
    </location>
</feature>
<gene>
    <name evidence="2" type="ORF">PTTG_04193</name>
</gene>
<name>A0A180G288_PUCT1</name>
<reference evidence="2" key="2">
    <citation type="submission" date="2016-05" db="EMBL/GenBank/DDBJ databases">
        <title>Comparative analysis highlights variable genome content of wheat rusts and divergence of the mating loci.</title>
        <authorList>
            <person name="Cuomo C.A."/>
            <person name="Bakkeren G."/>
            <person name="Szabo L."/>
            <person name="Khalil H."/>
            <person name="Joly D."/>
            <person name="Goldberg J."/>
            <person name="Young S."/>
            <person name="Zeng Q."/>
            <person name="Fellers J."/>
        </authorList>
    </citation>
    <scope>NUCLEOTIDE SEQUENCE [LARGE SCALE GENOMIC DNA]</scope>
    <source>
        <strain evidence="2">1-1 BBBD Race 1</strain>
    </source>
</reference>
<proteinExistence type="predicted"/>
<organism evidence="2">
    <name type="scientific">Puccinia triticina (isolate 1-1 / race 1 (BBBD))</name>
    <name type="common">Brown leaf rust fungus</name>
    <dbReference type="NCBI Taxonomy" id="630390"/>
    <lineage>
        <taxon>Eukaryota</taxon>
        <taxon>Fungi</taxon>
        <taxon>Dikarya</taxon>
        <taxon>Basidiomycota</taxon>
        <taxon>Pucciniomycotina</taxon>
        <taxon>Pucciniomycetes</taxon>
        <taxon>Pucciniales</taxon>
        <taxon>Pucciniaceae</taxon>
        <taxon>Puccinia</taxon>
    </lineage>
</organism>
<evidence type="ECO:0000313" key="2">
    <source>
        <dbReference type="EMBL" id="OAV86720.1"/>
    </source>
</evidence>
<reference evidence="3 4" key="3">
    <citation type="journal article" date="2017" name="G3 (Bethesda)">
        <title>Comparative analysis highlights variable genome content of wheat rusts and divergence of the mating loci.</title>
        <authorList>
            <person name="Cuomo C.A."/>
            <person name="Bakkeren G."/>
            <person name="Khalil H.B."/>
            <person name="Panwar V."/>
            <person name="Joly D."/>
            <person name="Linning R."/>
            <person name="Sakthikumar S."/>
            <person name="Song X."/>
            <person name="Adiconis X."/>
            <person name="Fan L."/>
            <person name="Goldberg J.M."/>
            <person name="Levin J.Z."/>
            <person name="Young S."/>
            <person name="Zeng Q."/>
            <person name="Anikster Y."/>
            <person name="Bruce M."/>
            <person name="Wang M."/>
            <person name="Yin C."/>
            <person name="McCallum B."/>
            <person name="Szabo L.J."/>
            <person name="Hulbert S."/>
            <person name="Chen X."/>
            <person name="Fellers J.P."/>
        </authorList>
    </citation>
    <scope>NUCLEOTIDE SEQUENCE</scope>
    <source>
        <strain evidence="3">isolate 1-1 / race 1 (BBBD)</strain>
        <strain evidence="4">Isolate 1-1 / race 1 (BBBD)</strain>
    </source>
</reference>
<reference evidence="3" key="4">
    <citation type="submission" date="2025-05" db="UniProtKB">
        <authorList>
            <consortium name="EnsemblFungi"/>
        </authorList>
    </citation>
    <scope>IDENTIFICATION</scope>
    <source>
        <strain evidence="3">isolate 1-1 / race 1 (BBBD)</strain>
    </source>
</reference>
<feature type="compositionally biased region" description="Polar residues" evidence="1">
    <location>
        <begin position="493"/>
        <end position="503"/>
    </location>
</feature>
<reference evidence="2" key="1">
    <citation type="submission" date="2009-11" db="EMBL/GenBank/DDBJ databases">
        <authorList>
            <consortium name="The Broad Institute Genome Sequencing Platform"/>
            <person name="Ward D."/>
            <person name="Feldgarden M."/>
            <person name="Earl A."/>
            <person name="Young S.K."/>
            <person name="Zeng Q."/>
            <person name="Koehrsen M."/>
            <person name="Alvarado L."/>
            <person name="Berlin A."/>
            <person name="Bochicchio J."/>
            <person name="Borenstein D."/>
            <person name="Chapman S.B."/>
            <person name="Chen Z."/>
            <person name="Engels R."/>
            <person name="Freedman E."/>
            <person name="Gellesch M."/>
            <person name="Goldberg J."/>
            <person name="Griggs A."/>
            <person name="Gujja S."/>
            <person name="Heilman E."/>
            <person name="Heiman D."/>
            <person name="Hepburn T."/>
            <person name="Howarth C."/>
            <person name="Jen D."/>
            <person name="Larson L."/>
            <person name="Lewis B."/>
            <person name="Mehta T."/>
            <person name="Park D."/>
            <person name="Pearson M."/>
            <person name="Roberts A."/>
            <person name="Saif S."/>
            <person name="Shea T."/>
            <person name="Shenoy N."/>
            <person name="Sisk P."/>
            <person name="Stolte C."/>
            <person name="Sykes S."/>
            <person name="Thomson T."/>
            <person name="Walk T."/>
            <person name="White J."/>
            <person name="Yandava C."/>
            <person name="Izard J."/>
            <person name="Baranova O.V."/>
            <person name="Blanton J.M."/>
            <person name="Tanner A.C."/>
            <person name="Dewhirst F.E."/>
            <person name="Haas B."/>
            <person name="Nusbaum C."/>
            <person name="Birren B."/>
        </authorList>
    </citation>
    <scope>NUCLEOTIDE SEQUENCE [LARGE SCALE GENOMIC DNA]</scope>
    <source>
        <strain evidence="2">1-1 BBBD Race 1</strain>
    </source>
</reference>
<evidence type="ECO:0000313" key="4">
    <source>
        <dbReference type="Proteomes" id="UP000005240"/>
    </source>
</evidence>
<dbReference type="EnsemblFungi" id="PTTG_04193-t43_1">
    <property type="protein sequence ID" value="PTTG_04193-t43_1-p1"/>
    <property type="gene ID" value="PTTG_04193"/>
</dbReference>